<comment type="caution">
    <text evidence="4">The sequence shown here is derived from an EMBL/GenBank/DDBJ whole genome shotgun (WGS) entry which is preliminary data.</text>
</comment>
<dbReference type="PANTHER" id="PTHR43189">
    <property type="entry name" value="ZINC-TYPE ALCOHOL DEHYDROGENASE-LIKE PROTEIN C1198.01-RELATED"/>
    <property type="match status" value="1"/>
</dbReference>
<proteinExistence type="predicted"/>
<reference evidence="4 5" key="1">
    <citation type="submission" date="2017-03" db="EMBL/GenBank/DDBJ databases">
        <title>Genome sequence of Sphingomonas dokdonensis DSM 21029.</title>
        <authorList>
            <person name="Poehlein A."/>
            <person name="Wuebbeler J.H."/>
            <person name="Steinbuechel A."/>
            <person name="Daniel R."/>
        </authorList>
    </citation>
    <scope>NUCLEOTIDE SEQUENCE [LARGE SCALE GENOMIC DNA]</scope>
    <source>
        <strain evidence="4 5">DSM 21029</strain>
    </source>
</reference>
<organism evidence="4 5">
    <name type="scientific">Sphingomonas dokdonensis</name>
    <dbReference type="NCBI Taxonomy" id="344880"/>
    <lineage>
        <taxon>Bacteria</taxon>
        <taxon>Pseudomonadati</taxon>
        <taxon>Pseudomonadota</taxon>
        <taxon>Alphaproteobacteria</taxon>
        <taxon>Sphingomonadales</taxon>
        <taxon>Sphingomonadaceae</taxon>
        <taxon>Sphingomonas</taxon>
    </lineage>
</organism>
<dbReference type="EC" id="1.1.1.14" evidence="4"/>
<dbReference type="OrthoDB" id="9809185at2"/>
<dbReference type="Pfam" id="PF08240">
    <property type="entry name" value="ADH_N"/>
    <property type="match status" value="1"/>
</dbReference>
<evidence type="ECO:0000313" key="5">
    <source>
        <dbReference type="Proteomes" id="UP000197290"/>
    </source>
</evidence>
<dbReference type="InterPro" id="IPR013149">
    <property type="entry name" value="ADH-like_C"/>
</dbReference>
<evidence type="ECO:0000313" key="4">
    <source>
        <dbReference type="EMBL" id="OWK30094.1"/>
    </source>
</evidence>
<evidence type="ECO:0000259" key="2">
    <source>
        <dbReference type="Pfam" id="PF00107"/>
    </source>
</evidence>
<evidence type="ECO:0000259" key="3">
    <source>
        <dbReference type="Pfam" id="PF08240"/>
    </source>
</evidence>
<feature type="domain" description="Alcohol dehydrogenase-like N-terminal" evidence="3">
    <location>
        <begin position="22"/>
        <end position="135"/>
    </location>
</feature>
<name>A0A245ZK26_9SPHN</name>
<dbReference type="AlphaFoldDB" id="A0A245ZK26"/>
<dbReference type="GO" id="GO:0003939">
    <property type="term" value="F:L-iditol 2-dehydrogenase (NAD+) activity"/>
    <property type="evidence" value="ECO:0007669"/>
    <property type="project" value="UniProtKB-EC"/>
</dbReference>
<dbReference type="PANTHER" id="PTHR43189:SF1">
    <property type="entry name" value="ZINC-TYPE ALCOHOL DEHYDROGENASE-LIKE PROTEIN C1198.01"/>
    <property type="match status" value="1"/>
</dbReference>
<dbReference type="InterPro" id="IPR036291">
    <property type="entry name" value="NAD(P)-bd_dom_sf"/>
</dbReference>
<dbReference type="Gene3D" id="3.90.180.10">
    <property type="entry name" value="Medium-chain alcohol dehydrogenases, catalytic domain"/>
    <property type="match status" value="1"/>
</dbReference>
<protein>
    <submittedName>
        <fullName evidence="4">Sorbitol dehydrogenase</fullName>
        <ecNumber evidence="4">1.1.1.14</ecNumber>
    </submittedName>
</protein>
<dbReference type="RefSeq" id="WP_088367131.1">
    <property type="nucleotide sequence ID" value="NZ_NBBI01000003.1"/>
</dbReference>
<dbReference type="Gene3D" id="3.40.50.720">
    <property type="entry name" value="NAD(P)-binding Rossmann-like Domain"/>
    <property type="match status" value="1"/>
</dbReference>
<accession>A0A245ZK26</accession>
<keyword evidence="5" id="KW-1185">Reference proteome</keyword>
<dbReference type="Pfam" id="PF00107">
    <property type="entry name" value="ADH_zinc_N"/>
    <property type="match status" value="1"/>
</dbReference>
<keyword evidence="1 4" id="KW-0560">Oxidoreductase</keyword>
<dbReference type="Proteomes" id="UP000197290">
    <property type="component" value="Unassembled WGS sequence"/>
</dbReference>
<dbReference type="CDD" id="cd08262">
    <property type="entry name" value="Zn_ADH8"/>
    <property type="match status" value="1"/>
</dbReference>
<feature type="domain" description="Alcohol dehydrogenase-like C-terminal" evidence="2">
    <location>
        <begin position="174"/>
        <end position="316"/>
    </location>
</feature>
<gene>
    <name evidence="4" type="primary">gutB</name>
    <name evidence="4" type="ORF">SPDO_17750</name>
</gene>
<dbReference type="InterPro" id="IPR011032">
    <property type="entry name" value="GroES-like_sf"/>
</dbReference>
<dbReference type="EMBL" id="NBBI01000003">
    <property type="protein sequence ID" value="OWK30094.1"/>
    <property type="molecule type" value="Genomic_DNA"/>
</dbReference>
<dbReference type="SUPFAM" id="SSF50129">
    <property type="entry name" value="GroES-like"/>
    <property type="match status" value="1"/>
</dbReference>
<dbReference type="InterPro" id="IPR013154">
    <property type="entry name" value="ADH-like_N"/>
</dbReference>
<evidence type="ECO:0000256" key="1">
    <source>
        <dbReference type="ARBA" id="ARBA00023002"/>
    </source>
</evidence>
<dbReference type="SUPFAM" id="SSF51735">
    <property type="entry name" value="NAD(P)-binding Rossmann-fold domains"/>
    <property type="match status" value="1"/>
</dbReference>
<sequence>MRAVVRRNKQLVCDEVPDPTPGQGEVLVKTLACGICGSDLHAVHSFENMLELGARTGEKPRTDPSKDMIFGHEFSAEILDHGPGSAKTLKAGTRVVSMPIAMKPEGYEAIGYSNTYPGGYSERMVLSEAMLLEVPNGLSDIQAAMTEPFAVGEHAVAMSAAGPDTVNLVIGCGPVGLAVIAALKSRGLGPIVAADFSPARRAVAEKMGADVIVDPAKESPHTKWSELGVPRTSSERMAAMMSGQTGKRAIVFECVGVPGVLQNIIESVPVSTQVIVAGVCMETDKIEPFLCINKQIDFRFVLGYTADEFAATLGNIAEGKIDVLPAITDEVGLDDVAAAFVALADPEKQCKVVVRPELRA</sequence>